<protein>
    <submittedName>
        <fullName evidence="3">Uncharacterized protein</fullName>
    </submittedName>
</protein>
<dbReference type="Proteomes" id="UP000186922">
    <property type="component" value="Unassembled WGS sequence"/>
</dbReference>
<dbReference type="AlphaFoldDB" id="A0A1D1VLT3"/>
<feature type="compositionally biased region" description="Basic and acidic residues" evidence="2">
    <location>
        <begin position="113"/>
        <end position="146"/>
    </location>
</feature>
<gene>
    <name evidence="3" type="primary">RvY_13115-1</name>
    <name evidence="3" type="synonym">RvY_13115.1</name>
    <name evidence="3" type="ORF">RvY_13115</name>
</gene>
<evidence type="ECO:0000313" key="3">
    <source>
        <dbReference type="EMBL" id="GAV02570.1"/>
    </source>
</evidence>
<reference evidence="3 4" key="1">
    <citation type="journal article" date="2016" name="Nat. Commun.">
        <title>Extremotolerant tardigrade genome and improved radiotolerance of human cultured cells by tardigrade-unique protein.</title>
        <authorList>
            <person name="Hashimoto T."/>
            <person name="Horikawa D.D."/>
            <person name="Saito Y."/>
            <person name="Kuwahara H."/>
            <person name="Kozuka-Hata H."/>
            <person name="Shin-I T."/>
            <person name="Minakuchi Y."/>
            <person name="Ohishi K."/>
            <person name="Motoyama A."/>
            <person name="Aizu T."/>
            <person name="Enomoto A."/>
            <person name="Kondo K."/>
            <person name="Tanaka S."/>
            <person name="Hara Y."/>
            <person name="Koshikawa S."/>
            <person name="Sagara H."/>
            <person name="Miura T."/>
            <person name="Yokobori S."/>
            <person name="Miyagawa K."/>
            <person name="Suzuki Y."/>
            <person name="Kubo T."/>
            <person name="Oyama M."/>
            <person name="Kohara Y."/>
            <person name="Fujiyama A."/>
            <person name="Arakawa K."/>
            <person name="Katayama T."/>
            <person name="Toyoda A."/>
            <person name="Kunieda T."/>
        </authorList>
    </citation>
    <scope>NUCLEOTIDE SEQUENCE [LARGE SCALE GENOMIC DNA]</scope>
    <source>
        <strain evidence="3 4">YOKOZUNA-1</strain>
    </source>
</reference>
<evidence type="ECO:0000256" key="1">
    <source>
        <dbReference type="SAM" id="Coils"/>
    </source>
</evidence>
<keyword evidence="4" id="KW-1185">Reference proteome</keyword>
<accession>A0A1D1VLT3</accession>
<organism evidence="3 4">
    <name type="scientific">Ramazzottius varieornatus</name>
    <name type="common">Water bear</name>
    <name type="synonym">Tardigrade</name>
    <dbReference type="NCBI Taxonomy" id="947166"/>
    <lineage>
        <taxon>Eukaryota</taxon>
        <taxon>Metazoa</taxon>
        <taxon>Ecdysozoa</taxon>
        <taxon>Tardigrada</taxon>
        <taxon>Eutardigrada</taxon>
        <taxon>Parachela</taxon>
        <taxon>Hypsibioidea</taxon>
        <taxon>Ramazzottiidae</taxon>
        <taxon>Ramazzottius</taxon>
    </lineage>
</organism>
<comment type="caution">
    <text evidence="3">The sequence shown here is derived from an EMBL/GenBank/DDBJ whole genome shotgun (WGS) entry which is preliminary data.</text>
</comment>
<feature type="coiled-coil region" evidence="1">
    <location>
        <begin position="56"/>
        <end position="104"/>
    </location>
</feature>
<evidence type="ECO:0000256" key="2">
    <source>
        <dbReference type="SAM" id="MobiDB-lite"/>
    </source>
</evidence>
<keyword evidence="1" id="KW-0175">Coiled coil</keyword>
<evidence type="ECO:0000313" key="4">
    <source>
        <dbReference type="Proteomes" id="UP000186922"/>
    </source>
</evidence>
<feature type="region of interest" description="Disordered" evidence="2">
    <location>
        <begin position="1"/>
        <end position="20"/>
    </location>
</feature>
<proteinExistence type="predicted"/>
<feature type="region of interest" description="Disordered" evidence="2">
    <location>
        <begin position="109"/>
        <end position="146"/>
    </location>
</feature>
<dbReference type="EMBL" id="BDGG01000008">
    <property type="protein sequence ID" value="GAV02570.1"/>
    <property type="molecule type" value="Genomic_DNA"/>
</dbReference>
<name>A0A1D1VLT3_RAMVA</name>
<sequence>MLEMEQKRAAVGGDQSAMSTPVNKRAQSTVYIYQSGIGNFRVTDVFVKLKLFGVPRAKLEAARNRKRTRKQQLCRQAAKSWRHQEQQNALIVELLEKLDQLRRTLLGENATDEELKSTSDGASERRSVIPVAERKARLGKERSASQ</sequence>